<organism>
    <name type="scientific">Pyricularia oryzae (strain P131)</name>
    <name type="common">Rice blast fungus</name>
    <name type="synonym">Magnaporthe oryzae</name>
    <dbReference type="NCBI Taxonomy" id="1143193"/>
    <lineage>
        <taxon>Eukaryota</taxon>
        <taxon>Fungi</taxon>
        <taxon>Dikarya</taxon>
        <taxon>Ascomycota</taxon>
        <taxon>Pezizomycotina</taxon>
        <taxon>Sordariomycetes</taxon>
        <taxon>Sordariomycetidae</taxon>
        <taxon>Magnaporthales</taxon>
        <taxon>Pyriculariaceae</taxon>
        <taxon>Pyricularia</taxon>
    </lineage>
</organism>
<accession>L7IPX1</accession>
<keyword evidence="2" id="KW-0238">DNA-binding</keyword>
<proteinExistence type="predicted"/>
<evidence type="ECO:0000256" key="1">
    <source>
        <dbReference type="ARBA" id="ARBA00004123"/>
    </source>
</evidence>
<dbReference type="InterPro" id="IPR006600">
    <property type="entry name" value="HTH_CenpB_DNA-bd_dom"/>
</dbReference>
<evidence type="ECO:0000313" key="5">
    <source>
        <dbReference type="EMBL" id="ELQ57981.1"/>
    </source>
</evidence>
<sequence>MSSDLEYRLSEAVILVQAGVPKAQAAKIWSVSRTTLKRRVEGGTTRQQAHEQYQILSPELESFLCGWIENEEQAGRAPTHQFVREFASLMLPAERRTHVFGRRWLRAFLRRHPTIRTKVGRLLEGARAEEATGEAVHKFQAQHRRFIEHYSIRQQNIVNMDEHGFQQGDTKAGTVLGSYLQSKAEVKSSNDSTWASIIEAVTATGKRLTPVVILKGATLQGQWFPASFPTWKFDSTPTGWSSSEIALRWLNEVYLPETKPENPSEYRLLVLDEHTTHTSAEFMYNAYCNRVIIEYLPSHSSHLTQPLDVSVFSAVKEYYRQNTRFFASMDTIAPEQKKRFIQAYEQASNAGISDRNVIAGFRKAGIWPPFSNRTATPERVVDTDRPPVFPPVGFSTFDTVNDTIVSNTPKTSQDIRVGAQQIQEHFGEVQRDLSLLFRKIAKGMDLQITQVASLQAENARLAEEIKKYKPIPRKAVKKSQQDRFASIEDIYRAQNEVERRRPALEATVLREHQIQDHNVDFPASFSAQDHQEQQHNQ</sequence>
<dbReference type="GO" id="GO:0005634">
    <property type="term" value="C:nucleus"/>
    <property type="evidence" value="ECO:0007669"/>
    <property type="project" value="UniProtKB-SubCell"/>
</dbReference>
<dbReference type="InterPro" id="IPR004875">
    <property type="entry name" value="DDE_SF_endonuclease_dom"/>
</dbReference>
<comment type="subcellular location">
    <subcellularLocation>
        <location evidence="1">Nucleus</location>
    </subcellularLocation>
</comment>
<dbReference type="GO" id="GO:0003677">
    <property type="term" value="F:DNA binding"/>
    <property type="evidence" value="ECO:0007669"/>
    <property type="project" value="UniProtKB-KW"/>
</dbReference>
<reference evidence="5" key="1">
    <citation type="journal article" date="2012" name="PLoS Genet.">
        <title>Comparative analysis of the genomes of two field isolates of the rice blast fungus Magnaporthe oryzae.</title>
        <authorList>
            <person name="Xue M."/>
            <person name="Yang J."/>
            <person name="Li Z."/>
            <person name="Hu S."/>
            <person name="Yao N."/>
            <person name="Dean R.A."/>
            <person name="Zhao W."/>
            <person name="Shen M."/>
            <person name="Zhang H."/>
            <person name="Li C."/>
            <person name="Liu L."/>
            <person name="Cao L."/>
            <person name="Xu X."/>
            <person name="Xing Y."/>
            <person name="Hsiang T."/>
            <person name="Zhang Z."/>
            <person name="Xu J.R."/>
            <person name="Peng Y.L."/>
        </authorList>
    </citation>
    <scope>NUCLEOTIDE SEQUENCE [LARGE SCALE GENOMIC DNA]</scope>
    <source>
        <strain evidence="5">P131</strain>
    </source>
</reference>
<name>L7IPX1_PYRO1</name>
<evidence type="ECO:0000259" key="4">
    <source>
        <dbReference type="PROSITE" id="PS51253"/>
    </source>
</evidence>
<feature type="domain" description="HTH CENPB-type" evidence="4">
    <location>
        <begin position="48"/>
        <end position="118"/>
    </location>
</feature>
<protein>
    <recommendedName>
        <fullName evidence="4">HTH CENPB-type domain-containing protein</fullName>
    </recommendedName>
</protein>
<dbReference type="Pfam" id="PF03184">
    <property type="entry name" value="DDE_1"/>
    <property type="match status" value="1"/>
</dbReference>
<dbReference type="Pfam" id="PF05225">
    <property type="entry name" value="HTH_psq"/>
    <property type="match status" value="1"/>
</dbReference>
<gene>
    <name evidence="5" type="ORF">OOW_P131scaffold01754g2</name>
</gene>
<dbReference type="EMBL" id="JH794443">
    <property type="protein sequence ID" value="ELQ57981.1"/>
    <property type="molecule type" value="Genomic_DNA"/>
</dbReference>
<dbReference type="Pfam" id="PF03221">
    <property type="entry name" value="HTH_Tnp_Tc5"/>
    <property type="match status" value="1"/>
</dbReference>
<dbReference type="SMART" id="SM00674">
    <property type="entry name" value="CENPB"/>
    <property type="match status" value="1"/>
</dbReference>
<dbReference type="PANTHER" id="PTHR19303">
    <property type="entry name" value="TRANSPOSON"/>
    <property type="match status" value="1"/>
</dbReference>
<evidence type="ECO:0000256" key="3">
    <source>
        <dbReference type="ARBA" id="ARBA00023242"/>
    </source>
</evidence>
<dbReference type="AlphaFoldDB" id="L7IPX1"/>
<dbReference type="InterPro" id="IPR007889">
    <property type="entry name" value="HTH_Psq"/>
</dbReference>
<dbReference type="InterPro" id="IPR050863">
    <property type="entry name" value="CenT-Element_Derived"/>
</dbReference>
<keyword evidence="3" id="KW-0539">Nucleus</keyword>
<dbReference type="PROSITE" id="PS51253">
    <property type="entry name" value="HTH_CENPB"/>
    <property type="match status" value="1"/>
</dbReference>
<dbReference type="PANTHER" id="PTHR19303:SF74">
    <property type="entry name" value="POGO TRANSPOSABLE ELEMENT WITH KRAB DOMAIN"/>
    <property type="match status" value="1"/>
</dbReference>
<evidence type="ECO:0000256" key="2">
    <source>
        <dbReference type="ARBA" id="ARBA00023125"/>
    </source>
</evidence>